<evidence type="ECO:0000259" key="9">
    <source>
        <dbReference type="PROSITE" id="PS50110"/>
    </source>
</evidence>
<evidence type="ECO:0000313" key="12">
    <source>
        <dbReference type="Proteomes" id="UP000325333"/>
    </source>
</evidence>
<dbReference type="InterPro" id="IPR001789">
    <property type="entry name" value="Sig_transdc_resp-reg_receiver"/>
</dbReference>
<dbReference type="PROSITE" id="PS50122">
    <property type="entry name" value="CHEB"/>
    <property type="match status" value="1"/>
</dbReference>
<dbReference type="Gene3D" id="3.40.50.2300">
    <property type="match status" value="2"/>
</dbReference>
<dbReference type="RefSeq" id="WP_425599020.1">
    <property type="nucleotide sequence ID" value="NZ_VEWN01000016.1"/>
</dbReference>
<gene>
    <name evidence="11" type="ORF">FH063_002976</name>
</gene>
<evidence type="ECO:0000256" key="5">
    <source>
        <dbReference type="ARBA" id="ARBA00048267"/>
    </source>
</evidence>
<dbReference type="AlphaFoldDB" id="A0A5B0KNG2"/>
<dbReference type="CDD" id="cd17541">
    <property type="entry name" value="REC_CheB-like"/>
    <property type="match status" value="1"/>
</dbReference>
<reference evidence="11 12" key="1">
    <citation type="submission" date="2019-07" db="EMBL/GenBank/DDBJ databases">
        <title>Genome sequencing of the stress-tolerant strain Azospirillum brasilense Az19.</title>
        <authorList>
            <person name="Maroniche G.A."/>
            <person name="Garcia J.E."/>
            <person name="Pagnussat L."/>
            <person name="Amenta M."/>
            <person name="Creus C.M."/>
        </authorList>
    </citation>
    <scope>NUCLEOTIDE SEQUENCE [LARGE SCALE GENOMIC DNA]</scope>
    <source>
        <strain evidence="11 12">Az19</strain>
    </source>
</reference>
<feature type="domain" description="Response regulatory" evidence="9">
    <location>
        <begin position="8"/>
        <end position="124"/>
    </location>
</feature>
<dbReference type="Gene3D" id="3.40.50.180">
    <property type="entry name" value="Methylesterase CheB, C-terminal domain"/>
    <property type="match status" value="1"/>
</dbReference>
<dbReference type="Proteomes" id="UP000325333">
    <property type="component" value="Unassembled WGS sequence"/>
</dbReference>
<dbReference type="GO" id="GO:0008984">
    <property type="term" value="F:protein-glutamate methylesterase activity"/>
    <property type="evidence" value="ECO:0007669"/>
    <property type="project" value="UniProtKB-EC"/>
</dbReference>
<dbReference type="SMART" id="SM00448">
    <property type="entry name" value="REC"/>
    <property type="match status" value="2"/>
</dbReference>
<dbReference type="SUPFAM" id="SSF52738">
    <property type="entry name" value="Methylesterase CheB, C-terminal domain"/>
    <property type="match status" value="1"/>
</dbReference>
<evidence type="ECO:0000256" key="4">
    <source>
        <dbReference type="ARBA" id="ARBA00039140"/>
    </source>
</evidence>
<protein>
    <recommendedName>
        <fullName evidence="4">protein-glutamate methylesterase</fullName>
        <ecNumber evidence="4">3.1.1.61</ecNumber>
    </recommendedName>
</protein>
<evidence type="ECO:0000313" key="11">
    <source>
        <dbReference type="EMBL" id="KAA1053363.1"/>
    </source>
</evidence>
<evidence type="ECO:0000256" key="2">
    <source>
        <dbReference type="ARBA" id="ARBA00022500"/>
    </source>
</evidence>
<evidence type="ECO:0000256" key="1">
    <source>
        <dbReference type="ARBA" id="ARBA00022490"/>
    </source>
</evidence>
<feature type="region of interest" description="Disordered" evidence="8">
    <location>
        <begin position="294"/>
        <end position="345"/>
    </location>
</feature>
<dbReference type="Pfam" id="PF00072">
    <property type="entry name" value="Response_reg"/>
    <property type="match status" value="2"/>
</dbReference>
<evidence type="ECO:0000256" key="3">
    <source>
        <dbReference type="ARBA" id="ARBA00022801"/>
    </source>
</evidence>
<feature type="domain" description="Response regulatory" evidence="9">
    <location>
        <begin position="492"/>
        <end position="610"/>
    </location>
</feature>
<dbReference type="CDD" id="cd16432">
    <property type="entry name" value="CheB_Rec"/>
    <property type="match status" value="1"/>
</dbReference>
<feature type="modified residue" description="4-aspartylphosphate" evidence="7">
    <location>
        <position position="59"/>
    </location>
</feature>
<keyword evidence="7" id="KW-0597">Phosphoprotein</keyword>
<dbReference type="GO" id="GO:0006935">
    <property type="term" value="P:chemotaxis"/>
    <property type="evidence" value="ECO:0007669"/>
    <property type="project" value="UniProtKB-KW"/>
</dbReference>
<proteinExistence type="predicted"/>
<dbReference type="CDD" id="cd00156">
    <property type="entry name" value="REC"/>
    <property type="match status" value="1"/>
</dbReference>
<dbReference type="EC" id="3.1.1.61" evidence="4"/>
<feature type="compositionally biased region" description="Basic residues" evidence="8">
    <location>
        <begin position="305"/>
        <end position="328"/>
    </location>
</feature>
<organism evidence="11 12">
    <name type="scientific">Azospirillum argentinense</name>
    <dbReference type="NCBI Taxonomy" id="2970906"/>
    <lineage>
        <taxon>Bacteria</taxon>
        <taxon>Pseudomonadati</taxon>
        <taxon>Pseudomonadota</taxon>
        <taxon>Alphaproteobacteria</taxon>
        <taxon>Rhodospirillales</taxon>
        <taxon>Azospirillaceae</taxon>
        <taxon>Azospirillum</taxon>
    </lineage>
</organism>
<feature type="region of interest" description="Disordered" evidence="8">
    <location>
        <begin position="137"/>
        <end position="174"/>
    </location>
</feature>
<accession>A0A5B0KNG2</accession>
<comment type="caution">
    <text evidence="6">Lacks conserved residue(s) required for the propagation of feature annotation.</text>
</comment>
<dbReference type="Pfam" id="PF01339">
    <property type="entry name" value="CheB_methylest"/>
    <property type="match status" value="1"/>
</dbReference>
<keyword evidence="1" id="KW-0963">Cytoplasm</keyword>
<dbReference type="GO" id="GO:0005737">
    <property type="term" value="C:cytoplasm"/>
    <property type="evidence" value="ECO:0007669"/>
    <property type="project" value="InterPro"/>
</dbReference>
<dbReference type="PANTHER" id="PTHR42872">
    <property type="entry name" value="PROTEIN-GLUTAMATE METHYLESTERASE/PROTEIN-GLUTAMINE GLUTAMINASE"/>
    <property type="match status" value="1"/>
</dbReference>
<sequence length="630" mass="66997">MSGARKIRVLVVEDSPVVQQLLAHVIGEDPRLELAGIAASGEQALRMVDSLRPDVVSLDIRLPGIDGFAVTQRLMRDHPVPIVVVASDVRDLDIPMRALQAGALAVVEKPGSMARADYQTVARHLCTQLTIMSQVKVIRQRGRPRNGDEESPGNGGRGKGAAVPPPPPLPPSTAKRQFRALGIAASTGGPAALVKLLRGLPTNFPLPVFVVQHIGAPFVAGFASWLGSVTPLPVALASDAPHRPGHVYVAPGELHLTAEPGGMRLVHGDPVCGQRPSGDVLFSSLASAFGAAGRAADRHGGGRGARPHRHAPGGRLHHRGARLHRGHPQHAGDRGPAGRRYRGAAHRQGGGPFAGTGFDGSGALMSGPRALIVIASQTQGLLLKLMLEEQGIEASCVETVEPAVAELARRPFDLLMVEADGEAARTLTELRRRCPAPAMLLGSAERAAEAGAPADVQWVDPADSQGVVQQAMALLDRRNAPPTVSDILQRARILVVDDSATYREFLRAELEEDGCHVVAARNADEAVAALEDGGLDCVILDLVMPGTSGTQLCERFDRFRRRRGLFFQIVILTSQEGDDRLTASLTAGADDFVGKSQPMDILKIRLMALLRRKYMVEDHLARLSPPMPSA</sequence>
<evidence type="ECO:0000259" key="10">
    <source>
        <dbReference type="PROSITE" id="PS50122"/>
    </source>
</evidence>
<feature type="modified residue" description="4-aspartylphosphate" evidence="7">
    <location>
        <position position="541"/>
    </location>
</feature>
<feature type="domain" description="CheB-type methylesterase" evidence="10">
    <location>
        <begin position="171"/>
        <end position="303"/>
    </location>
</feature>
<dbReference type="InterPro" id="IPR011006">
    <property type="entry name" value="CheY-like_superfamily"/>
</dbReference>
<dbReference type="InterPro" id="IPR035909">
    <property type="entry name" value="CheB_C"/>
</dbReference>
<dbReference type="PANTHER" id="PTHR42872:SF6">
    <property type="entry name" value="PROTEIN-GLUTAMATE METHYLESTERASE_PROTEIN-GLUTAMINE GLUTAMINASE"/>
    <property type="match status" value="1"/>
</dbReference>
<keyword evidence="2" id="KW-0145">Chemotaxis</keyword>
<keyword evidence="3" id="KW-0378">Hydrolase</keyword>
<dbReference type="SUPFAM" id="SSF52172">
    <property type="entry name" value="CheY-like"/>
    <property type="match status" value="2"/>
</dbReference>
<evidence type="ECO:0000256" key="6">
    <source>
        <dbReference type="PROSITE-ProRule" id="PRU00050"/>
    </source>
</evidence>
<name>A0A5B0KNG2_9PROT</name>
<evidence type="ECO:0000256" key="8">
    <source>
        <dbReference type="SAM" id="MobiDB-lite"/>
    </source>
</evidence>
<dbReference type="InterPro" id="IPR000673">
    <property type="entry name" value="Sig_transdc_resp-reg_Me-estase"/>
</dbReference>
<evidence type="ECO:0000256" key="7">
    <source>
        <dbReference type="PROSITE-ProRule" id="PRU00169"/>
    </source>
</evidence>
<comment type="catalytic activity">
    <reaction evidence="5">
        <text>[protein]-L-glutamate 5-O-methyl ester + H2O = L-glutamyl-[protein] + methanol + H(+)</text>
        <dbReference type="Rhea" id="RHEA:23236"/>
        <dbReference type="Rhea" id="RHEA-COMP:10208"/>
        <dbReference type="Rhea" id="RHEA-COMP:10311"/>
        <dbReference type="ChEBI" id="CHEBI:15377"/>
        <dbReference type="ChEBI" id="CHEBI:15378"/>
        <dbReference type="ChEBI" id="CHEBI:17790"/>
        <dbReference type="ChEBI" id="CHEBI:29973"/>
        <dbReference type="ChEBI" id="CHEBI:82795"/>
        <dbReference type="EC" id="3.1.1.61"/>
    </reaction>
</comment>
<dbReference type="EMBL" id="VEWN01000016">
    <property type="protein sequence ID" value="KAA1053363.1"/>
    <property type="molecule type" value="Genomic_DNA"/>
</dbReference>
<dbReference type="PROSITE" id="PS50110">
    <property type="entry name" value="RESPONSE_REGULATORY"/>
    <property type="match status" value="2"/>
</dbReference>
<comment type="caution">
    <text evidence="11">The sequence shown here is derived from an EMBL/GenBank/DDBJ whole genome shotgun (WGS) entry which is preliminary data.</text>
</comment>
<dbReference type="GO" id="GO:0000156">
    <property type="term" value="F:phosphorelay response regulator activity"/>
    <property type="evidence" value="ECO:0007669"/>
    <property type="project" value="InterPro"/>
</dbReference>